<sequence length="83" mass="9406">MAVYGHHPRGKTAEHRGVTVHPDTSITASHIQSELALTSARTYAAERFAHSYNPSRRIRSNVPACHHVIIELRKMNRKVTIEH</sequence>
<evidence type="ECO:0000313" key="2">
    <source>
        <dbReference type="Proteomes" id="UP001205486"/>
    </source>
</evidence>
<dbReference type="Proteomes" id="UP001205486">
    <property type="component" value="Unassembled WGS sequence"/>
</dbReference>
<keyword evidence="2" id="KW-1185">Reference proteome</keyword>
<protein>
    <submittedName>
        <fullName evidence="1">Uncharacterized protein</fullName>
    </submittedName>
</protein>
<comment type="caution">
    <text evidence="1">The sequence shown here is derived from an EMBL/GenBank/DDBJ whole genome shotgun (WGS) entry which is preliminary data.</text>
</comment>
<accession>A0ACC6AN40</accession>
<reference evidence="1" key="1">
    <citation type="submission" date="2022-03" db="EMBL/GenBank/DDBJ databases">
        <title>Interactions between chemoautotrophic and heterotrophic bacteria.</title>
        <authorList>
            <person name="Santoro A."/>
        </authorList>
    </citation>
    <scope>NUCLEOTIDE SEQUENCE</scope>
    <source>
        <strain evidence="1">Nb-106</strain>
    </source>
</reference>
<proteinExistence type="predicted"/>
<evidence type="ECO:0000313" key="1">
    <source>
        <dbReference type="EMBL" id="MCP2000696.1"/>
    </source>
</evidence>
<gene>
    <name evidence="1" type="ORF">J2S34_003144</name>
</gene>
<organism evidence="1 2">
    <name type="scientific">Nitrobacter winogradskyi</name>
    <name type="common">Nitrobacter agilis</name>
    <dbReference type="NCBI Taxonomy" id="913"/>
    <lineage>
        <taxon>Bacteria</taxon>
        <taxon>Pseudomonadati</taxon>
        <taxon>Pseudomonadota</taxon>
        <taxon>Alphaproteobacteria</taxon>
        <taxon>Hyphomicrobiales</taxon>
        <taxon>Nitrobacteraceae</taxon>
        <taxon>Nitrobacter</taxon>
    </lineage>
</organism>
<dbReference type="EMBL" id="JALJZS010000002">
    <property type="protein sequence ID" value="MCP2000696.1"/>
    <property type="molecule type" value="Genomic_DNA"/>
</dbReference>
<name>A0ACC6AN40_NITWI</name>